<dbReference type="HAMAP" id="MF_02129">
    <property type="entry name" value="L_carnitine_dehydrog"/>
    <property type="match status" value="1"/>
</dbReference>
<evidence type="ECO:0000313" key="11">
    <source>
        <dbReference type="Proteomes" id="UP001156882"/>
    </source>
</evidence>
<evidence type="ECO:0000256" key="1">
    <source>
        <dbReference type="ARBA" id="ARBA00004496"/>
    </source>
</evidence>
<dbReference type="PANTHER" id="PTHR48075">
    <property type="entry name" value="3-HYDROXYACYL-COA DEHYDROGENASE FAMILY PROTEIN"/>
    <property type="match status" value="1"/>
</dbReference>
<dbReference type="EC" id="1.1.1.108" evidence="7"/>
<organism evidence="10 11">
    <name type="scientific">Labrys miyagiensis</name>
    <dbReference type="NCBI Taxonomy" id="346912"/>
    <lineage>
        <taxon>Bacteria</taxon>
        <taxon>Pseudomonadati</taxon>
        <taxon>Pseudomonadota</taxon>
        <taxon>Alphaproteobacteria</taxon>
        <taxon>Hyphomicrobiales</taxon>
        <taxon>Xanthobacteraceae</taxon>
        <taxon>Labrys</taxon>
    </lineage>
</organism>
<comment type="subunit">
    <text evidence="3 7">Homodimer.</text>
</comment>
<comment type="pathway">
    <text evidence="2 7">Amine and polyamine metabolism; carnitine metabolism.</text>
</comment>
<dbReference type="RefSeq" id="WP_284311159.1">
    <property type="nucleotide sequence ID" value="NZ_BSPC01000011.1"/>
</dbReference>
<gene>
    <name evidence="10" type="primary">lcdH</name>
    <name evidence="10" type="ORF">GCM10007874_13610</name>
</gene>
<dbReference type="Pfam" id="PF00725">
    <property type="entry name" value="3HCDH"/>
    <property type="match status" value="1"/>
</dbReference>
<dbReference type="EMBL" id="BSPC01000011">
    <property type="protein sequence ID" value="GLS18344.1"/>
    <property type="molecule type" value="Genomic_DNA"/>
</dbReference>
<dbReference type="InterPro" id="IPR006176">
    <property type="entry name" value="3-OHacyl-CoA_DH_NAD-bd"/>
</dbReference>
<keyword evidence="5 7" id="KW-0560">Oxidoreductase</keyword>
<dbReference type="Proteomes" id="UP001156882">
    <property type="component" value="Unassembled WGS sequence"/>
</dbReference>
<evidence type="ECO:0000256" key="7">
    <source>
        <dbReference type="HAMAP-Rule" id="MF_02129"/>
    </source>
</evidence>
<comment type="caution">
    <text evidence="10">The sequence shown here is derived from an EMBL/GenBank/DDBJ whole genome shotgun (WGS) entry which is preliminary data.</text>
</comment>
<evidence type="ECO:0000256" key="5">
    <source>
        <dbReference type="ARBA" id="ARBA00023002"/>
    </source>
</evidence>
<feature type="domain" description="3-hydroxyacyl-CoA dehydrogenase NAD binding" evidence="9">
    <location>
        <begin position="5"/>
        <end position="177"/>
    </location>
</feature>
<dbReference type="Gene3D" id="3.40.50.720">
    <property type="entry name" value="NAD(P)-binding Rossmann-like Domain"/>
    <property type="match status" value="1"/>
</dbReference>
<dbReference type="InterPro" id="IPR026578">
    <property type="entry name" value="L-carnitine_dehydrogenase"/>
</dbReference>
<name>A0ABQ6CI10_9HYPH</name>
<evidence type="ECO:0000256" key="4">
    <source>
        <dbReference type="ARBA" id="ARBA00022490"/>
    </source>
</evidence>
<feature type="domain" description="3-hydroxyacyl-CoA dehydrogenase C-terminal" evidence="8">
    <location>
        <begin position="183"/>
        <end position="251"/>
    </location>
</feature>
<proteinExistence type="inferred from homology"/>
<accession>A0ABQ6CI10</accession>
<evidence type="ECO:0000313" key="10">
    <source>
        <dbReference type="EMBL" id="GLS18344.1"/>
    </source>
</evidence>
<reference evidence="11" key="1">
    <citation type="journal article" date="2019" name="Int. J. Syst. Evol. Microbiol.">
        <title>The Global Catalogue of Microorganisms (GCM) 10K type strain sequencing project: providing services to taxonomists for standard genome sequencing and annotation.</title>
        <authorList>
            <consortium name="The Broad Institute Genomics Platform"/>
            <consortium name="The Broad Institute Genome Sequencing Center for Infectious Disease"/>
            <person name="Wu L."/>
            <person name="Ma J."/>
        </authorList>
    </citation>
    <scope>NUCLEOTIDE SEQUENCE [LARGE SCALE GENOMIC DNA]</scope>
    <source>
        <strain evidence="11">NBRC 101365</strain>
    </source>
</reference>
<dbReference type="InterPro" id="IPR013328">
    <property type="entry name" value="6PGD_dom2"/>
</dbReference>
<dbReference type="NCBIfam" id="NF005471">
    <property type="entry name" value="PRK07066.1"/>
    <property type="match status" value="1"/>
</dbReference>
<comment type="catalytic activity">
    <reaction evidence="7">
        <text>carnitine + NAD(+) = 3-dehydrocarnitine + NADH + H(+)</text>
        <dbReference type="Rhea" id="RHEA:19265"/>
        <dbReference type="ChEBI" id="CHEBI:15378"/>
        <dbReference type="ChEBI" id="CHEBI:17126"/>
        <dbReference type="ChEBI" id="CHEBI:57540"/>
        <dbReference type="ChEBI" id="CHEBI:57885"/>
        <dbReference type="ChEBI" id="CHEBI:57945"/>
        <dbReference type="EC" id="1.1.1.108"/>
    </reaction>
</comment>
<dbReference type="Gene3D" id="1.10.1040.10">
    <property type="entry name" value="N-(1-d-carboxylethyl)-l-norvaline Dehydrogenase, domain 2"/>
    <property type="match status" value="1"/>
</dbReference>
<evidence type="ECO:0000256" key="2">
    <source>
        <dbReference type="ARBA" id="ARBA00004855"/>
    </source>
</evidence>
<comment type="similarity">
    <text evidence="7">Belongs to the 3-hydroxyacyl-CoA dehydrogenase family. L-carnitine dehydrogenase subfamily.</text>
</comment>
<keyword evidence="4 7" id="KW-0963">Cytoplasm</keyword>
<dbReference type="InterPro" id="IPR006108">
    <property type="entry name" value="3HC_DH_C"/>
</dbReference>
<comment type="subcellular location">
    <subcellularLocation>
        <location evidence="1 7">Cytoplasm</location>
    </subcellularLocation>
</comment>
<feature type="binding site" evidence="7">
    <location>
        <begin position="9"/>
        <end position="14"/>
    </location>
    <ligand>
        <name>NAD(+)</name>
        <dbReference type="ChEBI" id="CHEBI:57540"/>
    </ligand>
</feature>
<evidence type="ECO:0000259" key="8">
    <source>
        <dbReference type="Pfam" id="PF00725"/>
    </source>
</evidence>
<dbReference type="PANTHER" id="PTHR48075:SF5">
    <property type="entry name" value="3-HYDROXYBUTYRYL-COA DEHYDROGENASE"/>
    <property type="match status" value="1"/>
</dbReference>
<sequence>MARTFAIVGTGVIGAGWAARALAHGLDVVAFDPAPGSEAKLRAAIDNAWPALEKQGLAEGADRKRLSFARTISDAVGRADFIQENAPEREELKQSLLAEIDAAAKPGAIIGSSTSGLLPSRLQAKMANPGRLVVGHPFNPVYLLPLVEVLGGKQTTPETVEAAKEFYTSIGMRALHVRVEIEGFIADRLMEALWREALWLVNDGVATTEEIDAAVVYGCGLRWSLMGTFLTFHLAGGEGGMRHMLHQFGPALKLPWTKLVAPELTEELIDRVADGCEHQAAGRPIKELERRRDDFLIEVMALAKKYWPEAEGLEGRI</sequence>
<evidence type="ECO:0000256" key="6">
    <source>
        <dbReference type="ARBA" id="ARBA00023027"/>
    </source>
</evidence>
<keyword evidence="6 7" id="KW-0520">NAD</keyword>
<evidence type="ECO:0000256" key="3">
    <source>
        <dbReference type="ARBA" id="ARBA00011738"/>
    </source>
</evidence>
<evidence type="ECO:0000259" key="9">
    <source>
        <dbReference type="Pfam" id="PF02737"/>
    </source>
</evidence>
<dbReference type="InterPro" id="IPR036291">
    <property type="entry name" value="NAD(P)-bd_dom_sf"/>
</dbReference>
<dbReference type="SUPFAM" id="SSF48179">
    <property type="entry name" value="6-phosphogluconate dehydrogenase C-terminal domain-like"/>
    <property type="match status" value="1"/>
</dbReference>
<keyword evidence="11" id="KW-1185">Reference proteome</keyword>
<comment type="function">
    <text evidence="7">Catalyzes the NAD(+)-dependent oxidation of L-carnitine to 3-dehydrocarnitine.</text>
</comment>
<dbReference type="Pfam" id="PF02737">
    <property type="entry name" value="3HCDH_N"/>
    <property type="match status" value="1"/>
</dbReference>
<dbReference type="InterPro" id="IPR008927">
    <property type="entry name" value="6-PGluconate_DH-like_C_sf"/>
</dbReference>
<protein>
    <recommendedName>
        <fullName evidence="7">L-carnitine dehydrogenase</fullName>
        <shortName evidence="7">CDH</shortName>
        <shortName evidence="7">L-CDH</shortName>
        <ecNumber evidence="7">1.1.1.108</ecNumber>
    </recommendedName>
</protein>
<dbReference type="SUPFAM" id="SSF51735">
    <property type="entry name" value="NAD(P)-binding Rossmann-fold domains"/>
    <property type="match status" value="1"/>
</dbReference>